<feature type="compositionally biased region" description="Polar residues" evidence="6">
    <location>
        <begin position="1015"/>
        <end position="1027"/>
    </location>
</feature>
<feature type="transmembrane region" description="Helical" evidence="7">
    <location>
        <begin position="1256"/>
        <end position="1275"/>
    </location>
</feature>
<feature type="transmembrane region" description="Helical" evidence="7">
    <location>
        <begin position="1213"/>
        <end position="1235"/>
    </location>
</feature>
<keyword evidence="2" id="KW-0732">Signal</keyword>
<dbReference type="PROSITE" id="PS00010">
    <property type="entry name" value="ASX_HYDROXYL"/>
    <property type="match status" value="1"/>
</dbReference>
<reference evidence="10" key="1">
    <citation type="submission" date="2014-11" db="EMBL/GenBank/DDBJ databases">
        <authorList>
            <person name="Otto D Thomas"/>
            <person name="Naeem Raeece"/>
        </authorList>
    </citation>
    <scope>NUCLEOTIDE SEQUENCE</scope>
</reference>
<evidence type="ECO:0000256" key="5">
    <source>
        <dbReference type="PROSITE-ProRule" id="PRU00076"/>
    </source>
</evidence>
<dbReference type="PROSITE" id="PS01187">
    <property type="entry name" value="EGF_CA"/>
    <property type="match status" value="2"/>
</dbReference>
<feature type="compositionally biased region" description="Acidic residues" evidence="6">
    <location>
        <begin position="1684"/>
        <end position="1695"/>
    </location>
</feature>
<evidence type="ECO:0000259" key="9">
    <source>
        <dbReference type="PROSITE" id="PS50825"/>
    </source>
</evidence>
<comment type="caution">
    <text evidence="5">Lacks conserved residue(s) required for the propagation of feature annotation.</text>
</comment>
<evidence type="ECO:0000313" key="10">
    <source>
        <dbReference type="EMBL" id="CEM40892.1"/>
    </source>
</evidence>
<evidence type="ECO:0000256" key="1">
    <source>
        <dbReference type="ARBA" id="ARBA00022536"/>
    </source>
</evidence>
<dbReference type="PROSITE" id="PS50026">
    <property type="entry name" value="EGF_3"/>
    <property type="match status" value="1"/>
</dbReference>
<feature type="region of interest" description="Disordered" evidence="6">
    <location>
        <begin position="1839"/>
        <end position="1873"/>
    </location>
</feature>
<dbReference type="SUPFAM" id="SSF57184">
    <property type="entry name" value="Growth factor receptor domain"/>
    <property type="match status" value="1"/>
</dbReference>
<evidence type="ECO:0008006" key="11">
    <source>
        <dbReference type="Google" id="ProtNLM"/>
    </source>
</evidence>
<feature type="transmembrane region" description="Helical" evidence="7">
    <location>
        <begin position="1324"/>
        <end position="1345"/>
    </location>
</feature>
<feature type="compositionally biased region" description="Low complexity" evidence="6">
    <location>
        <begin position="766"/>
        <end position="779"/>
    </location>
</feature>
<dbReference type="Gene3D" id="2.10.25.10">
    <property type="entry name" value="Laminin"/>
    <property type="match status" value="2"/>
</dbReference>
<feature type="compositionally biased region" description="Acidic residues" evidence="6">
    <location>
        <begin position="1054"/>
        <end position="1075"/>
    </location>
</feature>
<accession>A0A0G4HA52</accession>
<feature type="transmembrane region" description="Helical" evidence="7">
    <location>
        <begin position="948"/>
        <end position="972"/>
    </location>
</feature>
<dbReference type="Pfam" id="PF07645">
    <property type="entry name" value="EGF_CA"/>
    <property type="match status" value="2"/>
</dbReference>
<dbReference type="InterPro" id="IPR001881">
    <property type="entry name" value="EGF-like_Ca-bd_dom"/>
</dbReference>
<dbReference type="InterPro" id="IPR018097">
    <property type="entry name" value="EGF_Ca-bd_CS"/>
</dbReference>
<evidence type="ECO:0000256" key="4">
    <source>
        <dbReference type="ARBA" id="ARBA00023157"/>
    </source>
</evidence>
<keyword evidence="4" id="KW-1015">Disulfide bond</keyword>
<feature type="compositionally biased region" description="Basic and acidic residues" evidence="6">
    <location>
        <begin position="2349"/>
        <end position="2363"/>
    </location>
</feature>
<dbReference type="SMART" id="SM00179">
    <property type="entry name" value="EGF_CA"/>
    <property type="match status" value="2"/>
</dbReference>
<dbReference type="PROSITE" id="PS01186">
    <property type="entry name" value="EGF_2"/>
    <property type="match status" value="1"/>
</dbReference>
<feature type="transmembrane region" description="Helical" evidence="7">
    <location>
        <begin position="1357"/>
        <end position="1384"/>
    </location>
</feature>
<dbReference type="PANTHER" id="PTHR24039">
    <property type="entry name" value="FIBRILLIN-RELATED"/>
    <property type="match status" value="1"/>
</dbReference>
<dbReference type="FunFam" id="2.10.25.10:FF:000038">
    <property type="entry name" value="Fibrillin 2"/>
    <property type="match status" value="1"/>
</dbReference>
<feature type="transmembrane region" description="Helical" evidence="7">
    <location>
        <begin position="1150"/>
        <end position="1168"/>
    </location>
</feature>
<feature type="region of interest" description="Disordered" evidence="6">
    <location>
        <begin position="1937"/>
        <end position="1962"/>
    </location>
</feature>
<dbReference type="SMART" id="SM00181">
    <property type="entry name" value="EGF"/>
    <property type="match status" value="3"/>
</dbReference>
<dbReference type="InterPro" id="IPR000152">
    <property type="entry name" value="EGF-type_Asp/Asn_hydroxyl_site"/>
</dbReference>
<feature type="compositionally biased region" description="Polar residues" evidence="6">
    <location>
        <begin position="2578"/>
        <end position="2590"/>
    </location>
</feature>
<feature type="compositionally biased region" description="Basic and acidic residues" evidence="6">
    <location>
        <begin position="1951"/>
        <end position="1962"/>
    </location>
</feature>
<evidence type="ECO:0000259" key="8">
    <source>
        <dbReference type="PROSITE" id="PS50026"/>
    </source>
</evidence>
<dbReference type="InterPro" id="IPR049883">
    <property type="entry name" value="NOTCH1_EGF-like"/>
</dbReference>
<gene>
    <name evidence="10" type="ORF">Cvel_6073</name>
</gene>
<keyword evidence="7" id="KW-0472">Membrane</keyword>
<proteinExistence type="predicted"/>
<feature type="region of interest" description="Disordered" evidence="6">
    <location>
        <begin position="1565"/>
        <end position="1584"/>
    </location>
</feature>
<dbReference type="GO" id="GO:0005509">
    <property type="term" value="F:calcium ion binding"/>
    <property type="evidence" value="ECO:0007669"/>
    <property type="project" value="InterPro"/>
</dbReference>
<feature type="compositionally biased region" description="Basic and acidic residues" evidence="6">
    <location>
        <begin position="2472"/>
        <end position="2489"/>
    </location>
</feature>
<sequence length="2608" mass="283604">MQKGAFSTPLSITIICRADIDECSENIHNCAEFCNNTNGSFVCSCAQGAFLFADTECRDSDECASSSTHNCDPLASCVNQVGSFSCVCPTGYTGSGVFCIAGDEAPCGGALSLSKTPIAAGALPTDPCGFRPSDPGNLFRFFVPSPFPLDNQAKPNRTLTVTPDPSLCVSSGVDISLSIEVGIKSDGNAADNKTCVATAASCSSLVVELPAVLASLDGAGGNWSDASGGAFFSLRLTSPSGSVGVSVSVDVGLGCVCSTDFTEENNVCVSMECARSAYPCGFRFDPVTGNMTATSVCTESPTSFSCQCNDGYSDRFGNGVFCEAVACGNQLSGSLTDGTFSWYSPLETGATAAAVTLVCDAGHTLMTGGYGASLVCSGTGPSAAEWPALSEMRCDGSVCEGDTPSAPSGGGWMVPSGPADGLSWRSEESVTFHCPDGTALSGDSSRSCTGITGSQRAQWGPVVMGVPQCIDNQAPQMACPNEVALPMETRTSTARLAELPDSVVVSDSLLESVTVVPPLVLRVSEWGSQVTVTAQDEAGNSNSCSFTVRAVDEEAPQVFCPLKITRLQVRDQNLAVEFPPPSLVADNNDPESALTVSFDPPSGTEFGPGDHEVTVRVTDKSGNTGSCKFPVTIVACPGGSWRQSETSPCLCRAGFWQDLRGLQRGPSVLFNRTAMAPACIACPDQATSLEDSRHPSGCYCTNGFYFVPDVLEEDLMEKYDETAPGFGLLGDQATQEGREKAFEAFRLGKCRRCPPNTDCKEKPLKRTASTSSSSRLLTSDSEEEDYERSPLEEITFDLTQHARPEPLPGFVVARAAPEAVIVECPISDTCVSSNSTGAVQCLNGMRGALVLLYSYVNVPPTDGNEKTYIVAIRIIVNYQSLLGMIGIVESWKMIVPEEYEVLWKLFPRIPWPVHMVEVSCLTGQLLDALGWREDDVFFLVVLLEIAKVFASAVFLFFLGIVLVFSANLRPALVKTGIRRRQRRRESIIRRREEEGKAVRRVREHGEEDEGDVAPVNSQSAPPKSVSSFFPRSPLRMVTRFLGFSQRTKQSVSMEDVEVEDEGEESGEDSEEEENGESQGVTVRQVEMLTPSEAAQLFRQEWRLEEGRRILGTWRFRIPPLLEAEGVVPIKGSTPAPLIAEETSFSWSLRLLARVCSDTLTVWVVLYFLTFESVIEKLMELVRCDGLAEGLPTRVYSAPSVECSSDTYTYWRPFVVGGILLFGLFIPVGLGTAIVLGARDIAPVANRAKRPAFRRRFGALILGFSPSFYWWEIFIICRKLTLQIAGTFYPGTDSNMRLSQVFILGLCSLLLQLRLQPFSKQDRNILNTLEATALFVWLLSLLAFQVGVTMRLAPTQNALLLTSAVVANSACMVWMLLVIIIGWSVRGGVEFYGMLLAVEEDPEAAVDDWVLRQMIVFGGPVLRILFKRPFFKLLNGRLESTTIGLSLPILVEDANGQKTKQQPPEAFEIRKVGQLDQMERPVFGEDLRDARQRLSEISEAASTWWMVVSSEGRRATPSDPKREETRALLANLHTMKRRESVKKSVRGRLSSKASLLGMSGFSTGAASGASDLGQASKTPLKGPDGMPMPIHFEEFLLRWAFVCADRLEGDDDLRASAEEATEMGELFVAAQKLLRPYVSAENHPFTSLPALVAAVEEETERSEKAGGESKAKKARGSRAGLLVDQMEEEDEEEEEENGHTPPASSREGSRVSQRESKQKRRKGQIVKQRTLHAAVQAQSLRRGAFTVAGGEWVPLQRNVDPALRRGRLSVGKATFSASTRGDLSFANGASDSKRGKTLTFQALTFRKDTTKLSQSFKKSVTVRTDTRKLSHSFKKGLTFRKDTTKLSQSPRKSLTKKGTRRLSHTSTKGGSQTTLRRRSSWLGNFFGGGEEESQAEQHTRGLVFGFQLPSQILASGFPFDTPTLRKVGAAFFEDDRLSESSKDEADADKEEEANHGEEAIERQRGDIRGSGIVACSRKSSHSSSEGPDTESKKTGDVAEFQGDSDRLKRRISVDDLVAALWVFLKMHPTVAVWHYFCFLAAKKKRENKDGLLFWFPHFASGAFVKNPLYDGLDALYHVTAGRQGQSKFVMGPRLMWKVGSPGNRESGANEAALFGDFFAMQQAAQASDERVVRVFIEDGDGGRKDISKGQSRGASETKSYVDYALVEVPLVDSLGSVQRTPRVGTSGDLPDQTLRQGLPYIHIWMRLAPGRDLVPVDTLVAAEETATSRRRSRMESTAGYSGSRGGASGRRRSSMIEELEKLEREIQSDIASVSSEPQSEAVRPPRFSHHPRPLPRSSICPPLPQESELQGLGVRPRSSICPPLTVEAAEEELLKRAEAVGAQEVSEPETGEREVSPTGKRESEVALLLGESNGASGSRQNLDDKLERGSSNIDSIFGALKKMFSSMVFTSRSSSSSNSSDSLHASAEQKTQSEKWVGTKKKQGPSLGHSLPPHPEESESSSDSSDSPSDSSEFSREIRRLSESPNEETKAGQMPSSPPASGKEPQQQQQQQRSPESQTDPANARQKETDNPVVREEDPQRDRSGSGPASASPTALDLYMREQMGEKSRASAFRRASAQNCNPIQAQNSETNSKESMKDNLSDFARETD</sequence>
<feature type="region of interest" description="Disordered" evidence="6">
    <location>
        <begin position="2268"/>
        <end position="2299"/>
    </location>
</feature>
<dbReference type="Pfam" id="PF02494">
    <property type="entry name" value="HYR"/>
    <property type="match status" value="2"/>
</dbReference>
<feature type="compositionally biased region" description="Low complexity" evidence="6">
    <location>
        <begin position="2460"/>
        <end position="2471"/>
    </location>
</feature>
<feature type="region of interest" description="Disordered" evidence="6">
    <location>
        <begin position="1658"/>
        <end position="1730"/>
    </location>
</feature>
<keyword evidence="7" id="KW-1133">Transmembrane helix</keyword>
<evidence type="ECO:0000256" key="2">
    <source>
        <dbReference type="ARBA" id="ARBA00022729"/>
    </source>
</evidence>
<feature type="transmembrane region" description="Helical" evidence="7">
    <location>
        <begin position="1295"/>
        <end position="1312"/>
    </location>
</feature>
<feature type="compositionally biased region" description="Basic and acidic residues" evidence="6">
    <location>
        <begin position="2524"/>
        <end position="2543"/>
    </location>
</feature>
<feature type="compositionally biased region" description="Low complexity" evidence="6">
    <location>
        <begin position="2407"/>
        <end position="2425"/>
    </location>
</feature>
<feature type="domain" description="HYR" evidence="9">
    <location>
        <begin position="551"/>
        <end position="635"/>
    </location>
</feature>
<evidence type="ECO:0000256" key="6">
    <source>
        <dbReference type="SAM" id="MobiDB-lite"/>
    </source>
</evidence>
<organism evidence="10">
    <name type="scientific">Chromera velia CCMP2878</name>
    <dbReference type="NCBI Taxonomy" id="1169474"/>
    <lineage>
        <taxon>Eukaryota</taxon>
        <taxon>Sar</taxon>
        <taxon>Alveolata</taxon>
        <taxon>Colpodellida</taxon>
        <taxon>Chromeraceae</taxon>
        <taxon>Chromera</taxon>
    </lineage>
</organism>
<feature type="region of interest" description="Disordered" evidence="6">
    <location>
        <begin position="2338"/>
        <end position="2388"/>
    </location>
</feature>
<feature type="compositionally biased region" description="Basic and acidic residues" evidence="6">
    <location>
        <begin position="2558"/>
        <end position="2568"/>
    </location>
</feature>
<feature type="compositionally biased region" description="Basic residues" evidence="6">
    <location>
        <begin position="1852"/>
        <end position="1862"/>
    </location>
</feature>
<feature type="region of interest" description="Disordered" evidence="6">
    <location>
        <begin position="2223"/>
        <end position="2251"/>
    </location>
</feature>
<keyword evidence="7" id="KW-0812">Transmembrane</keyword>
<keyword evidence="3" id="KW-0677">Repeat</keyword>
<dbReference type="VEuPathDB" id="CryptoDB:Cvel_6073"/>
<dbReference type="PhylomeDB" id="A0A0G4HA52"/>
<feature type="compositionally biased region" description="Basic and acidic residues" evidence="6">
    <location>
        <begin position="2591"/>
        <end position="2608"/>
    </location>
</feature>
<dbReference type="PANTHER" id="PTHR24039:SF58">
    <property type="entry name" value="EGF-LIKE DOMAIN-CONTAINING PROTEIN"/>
    <property type="match status" value="1"/>
</dbReference>
<feature type="region of interest" description="Disordered" evidence="6">
    <location>
        <begin position="1051"/>
        <end position="1079"/>
    </location>
</feature>
<keyword evidence="1 5" id="KW-0245">EGF-like domain</keyword>
<feature type="compositionally biased region" description="Polar residues" evidence="6">
    <location>
        <begin position="1863"/>
        <end position="1873"/>
    </location>
</feature>
<feature type="region of interest" description="Disordered" evidence="6">
    <location>
        <begin position="2407"/>
        <end position="2608"/>
    </location>
</feature>
<feature type="compositionally biased region" description="Polar residues" evidence="6">
    <location>
        <begin position="2268"/>
        <end position="2277"/>
    </location>
</feature>
<feature type="domain" description="EGF-like" evidence="8">
    <location>
        <begin position="59"/>
        <end position="100"/>
    </location>
</feature>
<feature type="region of interest" description="Disordered" evidence="6">
    <location>
        <begin position="1975"/>
        <end position="1998"/>
    </location>
</feature>
<dbReference type="CDD" id="cd00054">
    <property type="entry name" value="EGF_CA"/>
    <property type="match status" value="2"/>
</dbReference>
<feature type="region of interest" description="Disordered" evidence="6">
    <location>
        <begin position="759"/>
        <end position="788"/>
    </location>
</feature>
<dbReference type="InterPro" id="IPR003410">
    <property type="entry name" value="HYR_dom"/>
</dbReference>
<dbReference type="EMBL" id="CDMZ01002126">
    <property type="protein sequence ID" value="CEM40892.1"/>
    <property type="molecule type" value="Genomic_DNA"/>
</dbReference>
<dbReference type="InterPro" id="IPR000742">
    <property type="entry name" value="EGF"/>
</dbReference>
<evidence type="ECO:0000256" key="7">
    <source>
        <dbReference type="SAM" id="Phobius"/>
    </source>
</evidence>
<feature type="compositionally biased region" description="Basic and acidic residues" evidence="6">
    <location>
        <begin position="1706"/>
        <end position="1715"/>
    </location>
</feature>
<protein>
    <recommendedName>
        <fullName evidence="11">HYR domain-containing protein</fullName>
    </recommendedName>
</protein>
<name>A0A0G4HA52_9ALVE</name>
<dbReference type="InterPro" id="IPR009030">
    <property type="entry name" value="Growth_fac_rcpt_cys_sf"/>
</dbReference>
<feature type="compositionally biased region" description="Basic and acidic residues" evidence="6">
    <location>
        <begin position="1660"/>
        <end position="1670"/>
    </location>
</feature>
<feature type="region of interest" description="Disordered" evidence="6">
    <location>
        <begin position="998"/>
        <end position="1027"/>
    </location>
</feature>
<evidence type="ECO:0000256" key="3">
    <source>
        <dbReference type="ARBA" id="ARBA00022737"/>
    </source>
</evidence>
<dbReference type="PROSITE" id="PS50825">
    <property type="entry name" value="HYR"/>
    <property type="match status" value="1"/>
</dbReference>